<organism evidence="3 4">
    <name type="scientific">Mariprofundus erugo</name>
    <dbReference type="NCBI Taxonomy" id="2528639"/>
    <lineage>
        <taxon>Bacteria</taxon>
        <taxon>Pseudomonadati</taxon>
        <taxon>Pseudomonadota</taxon>
        <taxon>Candidatius Mariprofundia</taxon>
        <taxon>Mariprofundales</taxon>
        <taxon>Mariprofundaceae</taxon>
        <taxon>Mariprofundus</taxon>
    </lineage>
</organism>
<feature type="active site" description="Proton donor" evidence="2">
    <location>
        <position position="42"/>
    </location>
</feature>
<sequence>MRLFAAVEISPDVEAELAEWWLLAGKHFDPQYWRQVKPAGWHLTLAYFGEVAGRDIDDLAESLAACAAVSPPLKLCCSGFGVFPRPQRPHVFWAGVDDVAESGAMRNLARCCRQAGHATVRKHTAGEAPFRGHITLARCRSDHGAFFAAPDLQALPQLPELAWTAGRFCLFQSVLHAEGAQYRRLETFQLSGRANRHA</sequence>
<dbReference type="NCBIfam" id="TIGR02258">
    <property type="entry name" value="2_5_ligase"/>
    <property type="match status" value="1"/>
</dbReference>
<dbReference type="EC" id="3.1.4.58" evidence="2"/>
<feature type="active site" description="Proton acceptor" evidence="2">
    <location>
        <position position="133"/>
    </location>
</feature>
<dbReference type="GO" id="GO:0008664">
    <property type="term" value="F:RNA 2',3'-cyclic 3'-phosphodiesterase activity"/>
    <property type="evidence" value="ECO:0007669"/>
    <property type="project" value="UniProtKB-EC"/>
</dbReference>
<gene>
    <name evidence="3" type="primary">thpR</name>
    <name evidence="3" type="ORF">FEF65_05220</name>
</gene>
<dbReference type="Proteomes" id="UP000306585">
    <property type="component" value="Unassembled WGS sequence"/>
</dbReference>
<dbReference type="Pfam" id="PF13563">
    <property type="entry name" value="2_5_RNA_ligase2"/>
    <property type="match status" value="1"/>
</dbReference>
<comment type="similarity">
    <text evidence="2">Belongs to the 2H phosphoesterase superfamily. ThpR family.</text>
</comment>
<reference evidence="3 4" key="1">
    <citation type="journal article" date="2019" name="Appl. Environ. Microbiol.">
        <title>Environmental Evidence and Genomic Insight of Iron-oxidizing Bacteria Preference Towards More Corrosion Resistant Stainless Steel at Higher Salinities.</title>
        <authorList>
            <person name="Garrison C.E."/>
            <person name="Price K.A."/>
            <person name="Field E.K."/>
        </authorList>
    </citation>
    <scope>NUCLEOTIDE SEQUENCE [LARGE SCALE GENOMIC DNA]</scope>
    <source>
        <strain evidence="3 4">P3</strain>
    </source>
</reference>
<proteinExistence type="inferred from homology"/>
<evidence type="ECO:0000313" key="3">
    <source>
        <dbReference type="EMBL" id="TLS67850.1"/>
    </source>
</evidence>
<keyword evidence="1 2" id="KW-0378">Hydrolase</keyword>
<dbReference type="RefSeq" id="WP_138238746.1">
    <property type="nucleotide sequence ID" value="NZ_VBRY01000004.1"/>
</dbReference>
<dbReference type="HAMAP" id="MF_01940">
    <property type="entry name" value="RNA_CPDase"/>
    <property type="match status" value="1"/>
</dbReference>
<dbReference type="EMBL" id="VBRY01000004">
    <property type="protein sequence ID" value="TLS67850.1"/>
    <property type="molecule type" value="Genomic_DNA"/>
</dbReference>
<protein>
    <recommendedName>
        <fullName evidence="2">RNA 2',3'-cyclic phosphodiesterase</fullName>
        <shortName evidence="2">RNA 2',3'-CPDase</shortName>
        <ecNumber evidence="2">3.1.4.58</ecNumber>
    </recommendedName>
</protein>
<dbReference type="PANTHER" id="PTHR35561">
    <property type="entry name" value="RNA 2',3'-CYCLIC PHOSPHODIESTERASE"/>
    <property type="match status" value="1"/>
</dbReference>
<feature type="short sequence motif" description="HXTX 2" evidence="2">
    <location>
        <begin position="133"/>
        <end position="136"/>
    </location>
</feature>
<evidence type="ECO:0000256" key="2">
    <source>
        <dbReference type="HAMAP-Rule" id="MF_01940"/>
    </source>
</evidence>
<dbReference type="SUPFAM" id="SSF55144">
    <property type="entry name" value="LigT-like"/>
    <property type="match status" value="1"/>
</dbReference>
<comment type="function">
    <text evidence="2">Hydrolyzes RNA 2',3'-cyclic phosphodiester to an RNA 2'-phosphomonoester.</text>
</comment>
<feature type="short sequence motif" description="HXTX 1" evidence="2">
    <location>
        <begin position="42"/>
        <end position="45"/>
    </location>
</feature>
<evidence type="ECO:0000313" key="4">
    <source>
        <dbReference type="Proteomes" id="UP000306585"/>
    </source>
</evidence>
<accession>A0A5R9GPC6</accession>
<comment type="caution">
    <text evidence="3">The sequence shown here is derived from an EMBL/GenBank/DDBJ whole genome shotgun (WGS) entry which is preliminary data.</text>
</comment>
<name>A0A5R9GPC6_9PROT</name>
<keyword evidence="4" id="KW-1185">Reference proteome</keyword>
<dbReference type="AlphaFoldDB" id="A0A5R9GPC6"/>
<evidence type="ECO:0000256" key="1">
    <source>
        <dbReference type="ARBA" id="ARBA00022801"/>
    </source>
</evidence>
<dbReference type="InterPro" id="IPR004175">
    <property type="entry name" value="RNA_CPDase"/>
</dbReference>
<dbReference type="Gene3D" id="3.90.1140.10">
    <property type="entry name" value="Cyclic phosphodiesterase"/>
    <property type="match status" value="1"/>
</dbReference>
<dbReference type="InterPro" id="IPR009097">
    <property type="entry name" value="Cyclic_Pdiesterase"/>
</dbReference>
<dbReference type="PANTHER" id="PTHR35561:SF1">
    <property type="entry name" value="RNA 2',3'-CYCLIC PHOSPHODIESTERASE"/>
    <property type="match status" value="1"/>
</dbReference>
<comment type="catalytic activity">
    <reaction evidence="2">
        <text>a 3'-end 2',3'-cyclophospho-ribonucleotide-RNA + H2O = a 3'-end 2'-phospho-ribonucleotide-RNA + H(+)</text>
        <dbReference type="Rhea" id="RHEA:11828"/>
        <dbReference type="Rhea" id="RHEA-COMP:10464"/>
        <dbReference type="Rhea" id="RHEA-COMP:17353"/>
        <dbReference type="ChEBI" id="CHEBI:15377"/>
        <dbReference type="ChEBI" id="CHEBI:15378"/>
        <dbReference type="ChEBI" id="CHEBI:83064"/>
        <dbReference type="ChEBI" id="CHEBI:173113"/>
        <dbReference type="EC" id="3.1.4.58"/>
    </reaction>
</comment>
<dbReference type="GO" id="GO:0004113">
    <property type="term" value="F:2',3'-cyclic-nucleotide 3'-phosphodiesterase activity"/>
    <property type="evidence" value="ECO:0007669"/>
    <property type="project" value="InterPro"/>
</dbReference>